<dbReference type="Gene3D" id="2.60.120.200">
    <property type="match status" value="1"/>
</dbReference>
<proteinExistence type="predicted"/>
<comment type="caution">
    <text evidence="3">The sequence shown here is derived from an EMBL/GenBank/DDBJ whole genome shotgun (WGS) entry which is preliminary data.</text>
</comment>
<dbReference type="RefSeq" id="WP_224192367.1">
    <property type="nucleotide sequence ID" value="NZ_JAIRAU010000019.1"/>
</dbReference>
<dbReference type="PANTHER" id="PTHR10199">
    <property type="entry name" value="THROMBOSPONDIN"/>
    <property type="match status" value="1"/>
</dbReference>
<dbReference type="PANTHER" id="PTHR10199:SF100">
    <property type="entry name" value="THROMBOSPONDIN, ISOFORM A"/>
    <property type="match status" value="1"/>
</dbReference>
<name>A0ABS7TR35_9BACT</name>
<accession>A0ABS7TR35</accession>
<feature type="compositionally biased region" description="Low complexity" evidence="1">
    <location>
        <begin position="47"/>
        <end position="64"/>
    </location>
</feature>
<dbReference type="Proteomes" id="UP001139031">
    <property type="component" value="Unassembled WGS sequence"/>
</dbReference>
<keyword evidence="4" id="KW-1185">Reference proteome</keyword>
<dbReference type="SUPFAM" id="SSF49899">
    <property type="entry name" value="Concanavalin A-like lectins/glucanases"/>
    <property type="match status" value="1"/>
</dbReference>
<gene>
    <name evidence="3" type="ORF">K7C98_15155</name>
</gene>
<reference evidence="3" key="1">
    <citation type="submission" date="2021-08" db="EMBL/GenBank/DDBJ databases">
        <authorList>
            <person name="Stevens D.C."/>
        </authorList>
    </citation>
    <scope>NUCLEOTIDE SEQUENCE</scope>
    <source>
        <strain evidence="3">DSM 53165</strain>
    </source>
</reference>
<organism evidence="3 4">
    <name type="scientific">Nannocystis pusilla</name>
    <dbReference type="NCBI Taxonomy" id="889268"/>
    <lineage>
        <taxon>Bacteria</taxon>
        <taxon>Pseudomonadati</taxon>
        <taxon>Myxococcota</taxon>
        <taxon>Polyangia</taxon>
        <taxon>Nannocystales</taxon>
        <taxon>Nannocystaceae</taxon>
        <taxon>Nannocystis</taxon>
    </lineage>
</organism>
<evidence type="ECO:0000313" key="3">
    <source>
        <dbReference type="EMBL" id="MBZ5710597.1"/>
    </source>
</evidence>
<dbReference type="Pfam" id="PF05735">
    <property type="entry name" value="TSP_C"/>
    <property type="match status" value="1"/>
</dbReference>
<feature type="compositionally biased region" description="Acidic residues" evidence="1">
    <location>
        <begin position="231"/>
        <end position="240"/>
    </location>
</feature>
<sequence>MRHQYLQFGRMTLSCATLLALQGCGGVCGDDGWVWSQQNNQQCGLTASASESESAAESESAGESTDSAGDTEADPTQGSATMGGGMHCADVDGDGFGDPGTCQDSAFPGSVPNDDDCADDNADAFPGAAEHESDSACMEDADGDGYGDGAPPEGVEPGTDCDDDNADAFPGAAEHESDSACMEDADGDGYGDATPSGPGTVPGTDCDDGEAGTFPGAAPNDSEEACMKDVDGDDWGDSEVPDGVVPGTDCDDSSEHTFAGAAPNDSPEACMKDVDGDDWGDSQPPDGVVPGSDCDDADAEVVTDCQPCEPDEVVCLGEDALQTCNANGTNSSTEVCLGGCDEVGLKCWPEFTVDAGPTMCVEFGETAPLMATPMGGDGVYSYAWSPADSLDDPGIAGPVAAPAGPTTYTIDVTDGQGLVASDNVTVYINNLPLELNPDICETYDFPWVNDLPTNWQWDAQDKELCQTVNGRPSALFCGWDLDDAKVTGTFRVNQVDNDDDWVGFMWGIQDTEHFYVFHWKRGNQNFANCGGNVPQGMTVKMVGVDGDDPFACADVHAPADTANSKLLAAPAEFSTAGWSFNTDYLFELTHKKTGEMTIVIRTKDDDAIVAQKTIMDTTYLSGKFGQYTYSQVGACFSDYKTFCIE</sequence>
<feature type="compositionally biased region" description="Acidic residues" evidence="1">
    <location>
        <begin position="113"/>
        <end position="122"/>
    </location>
</feature>
<dbReference type="InterPro" id="IPR013320">
    <property type="entry name" value="ConA-like_dom_sf"/>
</dbReference>
<feature type="region of interest" description="Disordered" evidence="1">
    <location>
        <begin position="46"/>
        <end position="286"/>
    </location>
</feature>
<feature type="domain" description="TSP C-terminal" evidence="2">
    <location>
        <begin position="428"/>
        <end position="645"/>
    </location>
</feature>
<dbReference type="PROSITE" id="PS51236">
    <property type="entry name" value="TSP_CTER"/>
    <property type="match status" value="1"/>
</dbReference>
<dbReference type="InterPro" id="IPR008859">
    <property type="entry name" value="Thrombospondin_C"/>
</dbReference>
<evidence type="ECO:0000313" key="4">
    <source>
        <dbReference type="Proteomes" id="UP001139031"/>
    </source>
</evidence>
<evidence type="ECO:0000259" key="2">
    <source>
        <dbReference type="PROSITE" id="PS51236"/>
    </source>
</evidence>
<dbReference type="PROSITE" id="PS51257">
    <property type="entry name" value="PROKAR_LIPOPROTEIN"/>
    <property type="match status" value="1"/>
</dbReference>
<protein>
    <recommendedName>
        <fullName evidence="2">TSP C-terminal domain-containing protein</fullName>
    </recommendedName>
</protein>
<evidence type="ECO:0000256" key="1">
    <source>
        <dbReference type="SAM" id="MobiDB-lite"/>
    </source>
</evidence>
<dbReference type="EMBL" id="JAIRAU010000019">
    <property type="protein sequence ID" value="MBZ5710597.1"/>
    <property type="molecule type" value="Genomic_DNA"/>
</dbReference>